<feature type="transmembrane region" description="Helical" evidence="1">
    <location>
        <begin position="7"/>
        <end position="26"/>
    </location>
</feature>
<keyword evidence="1" id="KW-0812">Transmembrane</keyword>
<protein>
    <submittedName>
        <fullName evidence="2">Uncharacterized protein</fullName>
    </submittedName>
</protein>
<accession>A0ABT4E1J7</accession>
<evidence type="ECO:0000313" key="3">
    <source>
        <dbReference type="Proteomes" id="UP001207626"/>
    </source>
</evidence>
<dbReference type="EMBL" id="JAMDLW010000032">
    <property type="protein sequence ID" value="MCY9522193.1"/>
    <property type="molecule type" value="Genomic_DNA"/>
</dbReference>
<keyword evidence="3" id="KW-1185">Reference proteome</keyword>
<gene>
    <name evidence="2" type="ORF">M5X09_21480</name>
</gene>
<organism evidence="2 3">
    <name type="scientific">Paenibacillus apiarius</name>
    <dbReference type="NCBI Taxonomy" id="46240"/>
    <lineage>
        <taxon>Bacteria</taxon>
        <taxon>Bacillati</taxon>
        <taxon>Bacillota</taxon>
        <taxon>Bacilli</taxon>
        <taxon>Bacillales</taxon>
        <taxon>Paenibacillaceae</taxon>
        <taxon>Paenibacillus</taxon>
    </lineage>
</organism>
<sequence length="57" mass="6409">MKKEYKIVAVGTIFSLILGALFSIGYNHIHSNKVNAQMEKGTQTLSIEEALKKYHSQ</sequence>
<name>A0ABT4E1J7_9BACL</name>
<proteinExistence type="predicted"/>
<evidence type="ECO:0000256" key="1">
    <source>
        <dbReference type="SAM" id="Phobius"/>
    </source>
</evidence>
<dbReference type="RefSeq" id="WP_176392880.1">
    <property type="nucleotide sequence ID" value="NZ_JAMDLV010000070.1"/>
</dbReference>
<keyword evidence="1" id="KW-1133">Transmembrane helix</keyword>
<reference evidence="2 3" key="1">
    <citation type="submission" date="2022-05" db="EMBL/GenBank/DDBJ databases">
        <title>Genome Sequencing of Bee-Associated Microbes.</title>
        <authorList>
            <person name="Dunlap C."/>
        </authorList>
    </citation>
    <scope>NUCLEOTIDE SEQUENCE [LARGE SCALE GENOMIC DNA]</scope>
    <source>
        <strain evidence="2 3">NRRL NRS-1438</strain>
    </source>
</reference>
<dbReference type="Proteomes" id="UP001207626">
    <property type="component" value="Unassembled WGS sequence"/>
</dbReference>
<comment type="caution">
    <text evidence="2">The sequence shown here is derived from an EMBL/GenBank/DDBJ whole genome shotgun (WGS) entry which is preliminary data.</text>
</comment>
<evidence type="ECO:0000313" key="2">
    <source>
        <dbReference type="EMBL" id="MCY9522193.1"/>
    </source>
</evidence>
<keyword evidence="1" id="KW-0472">Membrane</keyword>